<dbReference type="GO" id="GO:0004364">
    <property type="term" value="F:glutathione transferase activity"/>
    <property type="evidence" value="ECO:0007669"/>
    <property type="project" value="InterPro"/>
</dbReference>
<dbReference type="PANTHER" id="PTHR44328:SF16">
    <property type="entry name" value="PROTEIN IN2-1 HOMOLOG B"/>
    <property type="match status" value="1"/>
</dbReference>
<dbReference type="InterPro" id="IPR004045">
    <property type="entry name" value="Glutathione_S-Trfase_N"/>
</dbReference>
<gene>
    <name evidence="2" type="primary">GSTL3_2</name>
    <name evidence="2" type="ORF">CFP56_019815</name>
</gene>
<comment type="caution">
    <text evidence="2">The sequence shown here is derived from an EMBL/GenBank/DDBJ whole genome shotgun (WGS) entry which is preliminary data.</text>
</comment>
<evidence type="ECO:0000259" key="1">
    <source>
        <dbReference type="Pfam" id="PF13409"/>
    </source>
</evidence>
<dbReference type="Gene3D" id="3.40.30.10">
    <property type="entry name" value="Glutaredoxin"/>
    <property type="match status" value="1"/>
</dbReference>
<organism evidence="2">
    <name type="scientific">Quercus suber</name>
    <name type="common">Cork oak</name>
    <dbReference type="NCBI Taxonomy" id="58331"/>
    <lineage>
        <taxon>Eukaryota</taxon>
        <taxon>Viridiplantae</taxon>
        <taxon>Streptophyta</taxon>
        <taxon>Embryophyta</taxon>
        <taxon>Tracheophyta</taxon>
        <taxon>Spermatophyta</taxon>
        <taxon>Magnoliopsida</taxon>
        <taxon>eudicotyledons</taxon>
        <taxon>Gunneridae</taxon>
        <taxon>Pentapetalae</taxon>
        <taxon>rosids</taxon>
        <taxon>fabids</taxon>
        <taxon>Fagales</taxon>
        <taxon>Fagaceae</taxon>
        <taxon>Quercus</taxon>
    </lineage>
</organism>
<dbReference type="PANTHER" id="PTHR44328">
    <property type="entry name" value="GLUTATHIONE S-TRANSFERASE L1"/>
    <property type="match status" value="1"/>
</dbReference>
<proteinExistence type="predicted"/>
<dbReference type="AlphaFoldDB" id="A0AAW0M255"/>
<feature type="domain" description="GST N-terminal" evidence="1">
    <location>
        <begin position="35"/>
        <end position="71"/>
    </location>
</feature>
<sequence length="93" mass="10737">MAAAIVNEHLPTPLTATSEQPPLFDGTTRLYIAYTCPFAQRVWIFRNYKGLHDKIKLVPIDLQNRPAWYKEKVYHENKVIHLNASLMHTSLSC</sequence>
<reference evidence="2" key="1">
    <citation type="submission" date="2017-12" db="EMBL/GenBank/DDBJ databases">
        <authorList>
            <person name="Barbosa P."/>
            <person name="Usie A."/>
            <person name="Ramos A.M."/>
        </authorList>
    </citation>
    <scope>NUCLEOTIDE SEQUENCE</scope>
    <source>
        <strain evidence="2">HL8</strain>
        <tissue evidence="2">Leaves</tissue>
    </source>
</reference>
<dbReference type="SUPFAM" id="SSF52833">
    <property type="entry name" value="Thioredoxin-like"/>
    <property type="match status" value="1"/>
</dbReference>
<protein>
    <submittedName>
        <fullName evidence="2">Glutathione s-transferase l3</fullName>
    </submittedName>
</protein>
<dbReference type="EMBL" id="PKMF04000030">
    <property type="protein sequence ID" value="KAK7857129.1"/>
    <property type="molecule type" value="Genomic_DNA"/>
</dbReference>
<dbReference type="InterPro" id="IPR044629">
    <property type="entry name" value="GSTL1/2/3"/>
</dbReference>
<reference evidence="2" key="2">
    <citation type="journal article" date="2018" name="Sci. Data">
        <title>The draft genome sequence of cork oak.</title>
        <authorList>
            <person name="Ramos A.M."/>
            <person name="Usie A."/>
            <person name="Barbosa P."/>
            <person name="Barros P.M."/>
            <person name="Capote T."/>
            <person name="Chaves I."/>
            <person name="Simoes F."/>
            <person name="Abreu I."/>
            <person name="Carrasquinho I."/>
            <person name="Faro C."/>
            <person name="Guimaraes J.B."/>
            <person name="Mendonca D."/>
            <person name="Nobrega F."/>
            <person name="Rodrigues L."/>
            <person name="Saibo N.J.M."/>
            <person name="Varela M.C."/>
            <person name="Egas C."/>
            <person name="Matos J."/>
            <person name="Miguel C.M."/>
            <person name="Oliveira M.M."/>
            <person name="Ricardo C.P."/>
            <person name="Goncalves S."/>
        </authorList>
    </citation>
    <scope>NUCLEOTIDE SEQUENCE [LARGE SCALE GENOMIC DNA]</scope>
    <source>
        <strain evidence="2">HL8</strain>
    </source>
</reference>
<dbReference type="InterPro" id="IPR036249">
    <property type="entry name" value="Thioredoxin-like_sf"/>
</dbReference>
<reference evidence="2" key="3">
    <citation type="submission" date="2023-07" db="EMBL/GenBank/DDBJ databases">
        <title>An improved reference 1 genome and first organelle genomes of Quercus suber.</title>
        <authorList>
            <consortium name="Genosuber Consortium"/>
            <person name="Usie A."/>
            <person name="Serra O."/>
            <person name="Barros P."/>
        </authorList>
    </citation>
    <scope>NUCLEOTIDE SEQUENCE</scope>
    <source>
        <strain evidence="2">HL8</strain>
        <tissue evidence="2">Leaves</tissue>
    </source>
</reference>
<evidence type="ECO:0000313" key="2">
    <source>
        <dbReference type="EMBL" id="KAK7857129.1"/>
    </source>
</evidence>
<name>A0AAW0M255_QUESU</name>
<dbReference type="Pfam" id="PF13409">
    <property type="entry name" value="GST_N_2"/>
    <property type="match status" value="1"/>
</dbReference>
<accession>A0AAW0M255</accession>